<dbReference type="AlphaFoldDB" id="A0A2U3KCU6"/>
<evidence type="ECO:0000259" key="1">
    <source>
        <dbReference type="Pfam" id="PF13451"/>
    </source>
</evidence>
<organism evidence="3 4">
    <name type="scientific">Candidatus Desulfosporosinus infrequens</name>
    <dbReference type="NCBI Taxonomy" id="2043169"/>
    <lineage>
        <taxon>Bacteria</taxon>
        <taxon>Bacillati</taxon>
        <taxon>Bacillota</taxon>
        <taxon>Clostridia</taxon>
        <taxon>Eubacteriales</taxon>
        <taxon>Desulfitobacteriaceae</taxon>
        <taxon>Desulfosporosinus</taxon>
    </lineage>
</organism>
<sequence length="103" mass="11639">MFSDKILSCKDCGREFEFTASEQEFYAEKGFTNEPGRCPECRAARKEQTRNSGGGGGYSRQPREMFPAICATCGKETTVPFQPSGDKPVYCRDCYQPRARSNW</sequence>
<evidence type="ECO:0000259" key="2">
    <source>
        <dbReference type="Pfam" id="PF23477"/>
    </source>
</evidence>
<dbReference type="Proteomes" id="UP000238916">
    <property type="component" value="Unassembled WGS sequence"/>
</dbReference>
<feature type="domain" description="CxxC-x17-CxxC" evidence="2">
    <location>
        <begin position="63"/>
        <end position="98"/>
    </location>
</feature>
<gene>
    <name evidence="3" type="ORF">SBF1_1810013</name>
</gene>
<protein>
    <submittedName>
        <fullName evidence="3">Uncharacterized protein</fullName>
    </submittedName>
</protein>
<reference evidence="4" key="1">
    <citation type="submission" date="2018-02" db="EMBL/GenBank/DDBJ databases">
        <authorList>
            <person name="Hausmann B."/>
        </authorList>
    </citation>
    <scope>NUCLEOTIDE SEQUENCE [LARGE SCALE GENOMIC DNA]</scope>
    <source>
        <strain evidence="4">Peat soil MAG SbF1</strain>
    </source>
</reference>
<dbReference type="InterPro" id="IPR026363">
    <property type="entry name" value="CxxC-x17-CxxC_dom"/>
</dbReference>
<evidence type="ECO:0000313" key="4">
    <source>
        <dbReference type="Proteomes" id="UP000238916"/>
    </source>
</evidence>
<name>A0A2U3KCU6_9FIRM</name>
<dbReference type="Pfam" id="PF23477">
    <property type="entry name" value="zf_Tbcl_2"/>
    <property type="match status" value="1"/>
</dbReference>
<proteinExistence type="predicted"/>
<dbReference type="NCBIfam" id="TIGR04272">
    <property type="entry name" value="cxxc_cxxc_Mbark"/>
    <property type="match status" value="1"/>
</dbReference>
<dbReference type="OrthoDB" id="5505402at2"/>
<dbReference type="Pfam" id="PF13451">
    <property type="entry name" value="zf_Tbcl"/>
    <property type="match status" value="1"/>
</dbReference>
<dbReference type="InterPro" id="IPR025306">
    <property type="entry name" value="Zn-bnd_dom_prob"/>
</dbReference>
<dbReference type="EMBL" id="OMOF01000092">
    <property type="protein sequence ID" value="SPF37448.1"/>
    <property type="molecule type" value="Genomic_DNA"/>
</dbReference>
<evidence type="ECO:0000313" key="3">
    <source>
        <dbReference type="EMBL" id="SPF37448.1"/>
    </source>
</evidence>
<feature type="domain" description="Probable zinc-binding" evidence="1">
    <location>
        <begin position="4"/>
        <end position="49"/>
    </location>
</feature>
<accession>A0A2U3KCU6</accession>